<dbReference type="InterPro" id="IPR007016">
    <property type="entry name" value="O-antigen_ligase-rel_domated"/>
</dbReference>
<evidence type="ECO:0000259" key="6">
    <source>
        <dbReference type="Pfam" id="PF04932"/>
    </source>
</evidence>
<dbReference type="InterPro" id="IPR051533">
    <property type="entry name" value="WaaL-like"/>
</dbReference>
<feature type="domain" description="O-antigen ligase-related" evidence="6">
    <location>
        <begin position="181"/>
        <end position="321"/>
    </location>
</feature>
<name>A0A1Y1Q7W7_9GAMM</name>
<feature type="transmembrane region" description="Helical" evidence="5">
    <location>
        <begin position="403"/>
        <end position="423"/>
    </location>
</feature>
<dbReference type="Proteomes" id="UP000192491">
    <property type="component" value="Unassembled WGS sequence"/>
</dbReference>
<dbReference type="GO" id="GO:0016020">
    <property type="term" value="C:membrane"/>
    <property type="evidence" value="ECO:0007669"/>
    <property type="project" value="UniProtKB-SubCell"/>
</dbReference>
<feature type="transmembrane region" description="Helical" evidence="5">
    <location>
        <begin position="74"/>
        <end position="96"/>
    </location>
</feature>
<feature type="transmembrane region" description="Helical" evidence="5">
    <location>
        <begin position="147"/>
        <end position="166"/>
    </location>
</feature>
<proteinExistence type="predicted"/>
<feature type="transmembrane region" description="Helical" evidence="5">
    <location>
        <begin position="314"/>
        <end position="333"/>
    </location>
</feature>
<feature type="transmembrane region" description="Helical" evidence="5">
    <location>
        <begin position="108"/>
        <end position="127"/>
    </location>
</feature>
<dbReference type="AlphaFoldDB" id="A0A1Y1Q7W7"/>
<reference evidence="7 8" key="1">
    <citation type="submission" date="2017-01" db="EMBL/GenBank/DDBJ databases">
        <title>Novel large sulfur bacteria in the metagenomes of groundwater-fed chemosynthetic microbial mats in the Lake Huron basin.</title>
        <authorList>
            <person name="Sharrar A.M."/>
            <person name="Flood B.E."/>
            <person name="Bailey J.V."/>
            <person name="Jones D.S."/>
            <person name="Biddanda B."/>
            <person name="Ruberg S.A."/>
            <person name="Marcus D.N."/>
            <person name="Dick G.J."/>
        </authorList>
    </citation>
    <scope>NUCLEOTIDE SEQUENCE [LARGE SCALE GENOMIC DNA]</scope>
    <source>
        <strain evidence="7">A8</strain>
    </source>
</reference>
<evidence type="ECO:0000256" key="5">
    <source>
        <dbReference type="SAM" id="Phobius"/>
    </source>
</evidence>
<evidence type="ECO:0000313" key="7">
    <source>
        <dbReference type="EMBL" id="OQW98936.1"/>
    </source>
</evidence>
<keyword evidence="2 5" id="KW-0812">Transmembrane</keyword>
<feature type="transmembrane region" description="Helical" evidence="5">
    <location>
        <begin position="196"/>
        <end position="214"/>
    </location>
</feature>
<keyword evidence="4 5" id="KW-0472">Membrane</keyword>
<sequence>SVVDRITLGCLAGLALLPFFLPLEFHDSQRILTIMLATVLLSKQLWSSTWTPLTLTVFSVLAVLGLVASSLSPAPLWSGVEFALLFTVFLLTQVLFRSVDTAFIQHLAMTMLLIQGGYVLRYLWNYAEIAMNGYPLNPIAMIGFSNIRFYGQFLVWTVPFCTAALATYKPTRWRWLALNILALSWSMAYLSGTRSFFIAMLASILITLWLTPTVWKRYVQWLFITAAVGVVYYAILVLWLPEIINTPEPETLASYSVHRELTHSNGRFDIWLHTLQQTWEHPWFGLGPMMTAETGFFKTEAHPHNYWIQWVSEWGIPFTLLLSLFLGYQLWCWRQAMQTKASERQLFALPAVASLGAAATAGLFDGLMVMPISLAYMTLILGIAVSLQHTWTNPADRIRLPHWATVVLLLPTVALAGFTVYQLPRVVDAPFTANSRTRFWTDGSLTVPSPYAKTYDMGGASNSHTLAAVQLSVDLYPLLRQQQCQLHLRSSKNPISVSPAGNNANTFSFTLIKNKSLFMQKISVTNNA</sequence>
<feature type="transmembrane region" description="Helical" evidence="5">
    <location>
        <begin position="345"/>
        <end position="364"/>
    </location>
</feature>
<organism evidence="7 8">
    <name type="scientific">Thiothrix lacustris</name>
    <dbReference type="NCBI Taxonomy" id="525917"/>
    <lineage>
        <taxon>Bacteria</taxon>
        <taxon>Pseudomonadati</taxon>
        <taxon>Pseudomonadota</taxon>
        <taxon>Gammaproteobacteria</taxon>
        <taxon>Thiotrichales</taxon>
        <taxon>Thiotrichaceae</taxon>
        <taxon>Thiothrix</taxon>
    </lineage>
</organism>
<gene>
    <name evidence="7" type="ORF">BWK73_51475</name>
</gene>
<protein>
    <recommendedName>
        <fullName evidence="6">O-antigen ligase-related domain-containing protein</fullName>
    </recommendedName>
</protein>
<feature type="transmembrane region" description="Helical" evidence="5">
    <location>
        <begin position="370"/>
        <end position="391"/>
    </location>
</feature>
<evidence type="ECO:0000256" key="4">
    <source>
        <dbReference type="ARBA" id="ARBA00023136"/>
    </source>
</evidence>
<comment type="subcellular location">
    <subcellularLocation>
        <location evidence="1">Membrane</location>
        <topology evidence="1">Multi-pass membrane protein</topology>
    </subcellularLocation>
</comment>
<dbReference type="PANTHER" id="PTHR37422:SF13">
    <property type="entry name" value="LIPOPOLYSACCHARIDE BIOSYNTHESIS PROTEIN PA4999-RELATED"/>
    <property type="match status" value="1"/>
</dbReference>
<feature type="transmembrane region" description="Helical" evidence="5">
    <location>
        <begin position="6"/>
        <end position="25"/>
    </location>
</feature>
<feature type="transmembrane region" description="Helical" evidence="5">
    <location>
        <begin position="45"/>
        <end position="68"/>
    </location>
</feature>
<feature type="non-terminal residue" evidence="7">
    <location>
        <position position="1"/>
    </location>
</feature>
<keyword evidence="3 5" id="KW-1133">Transmembrane helix</keyword>
<evidence type="ECO:0000256" key="2">
    <source>
        <dbReference type="ARBA" id="ARBA00022692"/>
    </source>
</evidence>
<accession>A0A1Y1Q7W7</accession>
<evidence type="ECO:0000256" key="1">
    <source>
        <dbReference type="ARBA" id="ARBA00004141"/>
    </source>
</evidence>
<comment type="caution">
    <text evidence="7">The sequence shown here is derived from an EMBL/GenBank/DDBJ whole genome shotgun (WGS) entry which is preliminary data.</text>
</comment>
<dbReference type="EMBL" id="MTEJ01000727">
    <property type="protein sequence ID" value="OQW98936.1"/>
    <property type="molecule type" value="Genomic_DNA"/>
</dbReference>
<evidence type="ECO:0000256" key="3">
    <source>
        <dbReference type="ARBA" id="ARBA00022989"/>
    </source>
</evidence>
<feature type="transmembrane region" description="Helical" evidence="5">
    <location>
        <begin position="221"/>
        <end position="240"/>
    </location>
</feature>
<dbReference type="PANTHER" id="PTHR37422">
    <property type="entry name" value="TEICHURONIC ACID BIOSYNTHESIS PROTEIN TUAE"/>
    <property type="match status" value="1"/>
</dbReference>
<evidence type="ECO:0000313" key="8">
    <source>
        <dbReference type="Proteomes" id="UP000192491"/>
    </source>
</evidence>
<dbReference type="Pfam" id="PF04932">
    <property type="entry name" value="Wzy_C"/>
    <property type="match status" value="1"/>
</dbReference>